<accession>A0A4R2NME9</accession>
<keyword evidence="3" id="KW-1185">Reference proteome</keyword>
<organism evidence="2 3">
    <name type="scientific">Rhodovulum adriaticum</name>
    <name type="common">Rhodopseudomonas adriatica</name>
    <dbReference type="NCBI Taxonomy" id="35804"/>
    <lineage>
        <taxon>Bacteria</taxon>
        <taxon>Pseudomonadati</taxon>
        <taxon>Pseudomonadota</taxon>
        <taxon>Alphaproteobacteria</taxon>
        <taxon>Rhodobacterales</taxon>
        <taxon>Paracoccaceae</taxon>
        <taxon>Rhodovulum</taxon>
    </lineage>
</organism>
<name>A0A4R2NME9_RHOAD</name>
<keyword evidence="2" id="KW-0456">Lyase</keyword>
<dbReference type="InterPro" id="IPR012334">
    <property type="entry name" value="Pectin_lyas_fold"/>
</dbReference>
<dbReference type="SUPFAM" id="SSF51126">
    <property type="entry name" value="Pectin lyase-like"/>
    <property type="match status" value="1"/>
</dbReference>
<comment type="caution">
    <text evidence="2">The sequence shown here is derived from an EMBL/GenBank/DDBJ whole genome shotgun (WGS) entry which is preliminary data.</text>
</comment>
<proteinExistence type="predicted"/>
<dbReference type="InterPro" id="IPR011050">
    <property type="entry name" value="Pectin_lyase_fold/virulence"/>
</dbReference>
<sequence>MNKAITDGLVLMPPPFAQGLDMWSREDGTPGSLTYDGADDAALVPADQDFADCLELLKTEEVQCLRHMGQTPILPGCYLRVTARVKALSGNLPEVRIAAWAGDGNGDHVADLVETGPATPLTTYGKVETVSAIIGTGHRGGVDMPWGLAPVYAHVGLDLTGQDGGVVRIDDLVVEDVTAAFLRDMMNWVDVRDYGALGDGVTDDSAAFAAADAAANGRQVLVPEGRFWLADHVTFENRVRFQGTVSMPADKRLTLTKNYDLPTYITAFGDELEAFRRAVAVLFNYSDHESLDMGGRRIELTEPIDMQAAVANKDFYAIRRVIRRGQFYAKPSSAWDSVQVTSQATYSTASPTKLTNVANIASIPVGSLVQGLGVGREVYVREVNPGAATLTLSQPLFDAAGTQTYTFTRFKYILDFSGFSALDKFVLDDIEFQCDGEASAILLPPAGQIFHLRDCFITKPRDRGITSHGKGCYGMLIDRCQFISNEQPMRAQDRTTIAVNINDNDAKIRDNRVVRFAHFLVMHGSGHVIANNHWFQGDTETDGTRVAGIVLTQPNVKTTITGNYIDNSFIEWTNEHDAAPDFSSEYTFGGLTVTGNIFTVNDVAPWFHWFVFKPHGPGHFIQGLNLSGNVFRAINGKIDRVDHVDTTHAELDMTLARNITVQGNAFNGVAQVIANPVTLEFDIASAQTTWTLEFGDILPFGGRVRTVTSVLAENAIRGDTGSPVSGMPYAKPQQGSDGRSVALVWPEACKGRVQVTARMDNPV</sequence>
<feature type="domain" description="Rhamnogalacturonase A/B/Epimerase-like pectate lyase" evidence="1">
    <location>
        <begin position="188"/>
        <end position="245"/>
    </location>
</feature>
<protein>
    <submittedName>
        <fullName evidence="2">Pectate lyase-like protein</fullName>
    </submittedName>
</protein>
<dbReference type="InterPro" id="IPR024535">
    <property type="entry name" value="RHGA/B-epi-like_pectate_lyase"/>
</dbReference>
<dbReference type="Proteomes" id="UP000295733">
    <property type="component" value="Unassembled WGS sequence"/>
</dbReference>
<gene>
    <name evidence="2" type="ORF">EV656_105141</name>
</gene>
<dbReference type="Gene3D" id="2.160.20.10">
    <property type="entry name" value="Single-stranded right-handed beta-helix, Pectin lyase-like"/>
    <property type="match status" value="2"/>
</dbReference>
<reference evidence="2 3" key="1">
    <citation type="submission" date="2019-03" db="EMBL/GenBank/DDBJ databases">
        <title>Genomic Encyclopedia of Type Strains, Phase IV (KMG-IV): sequencing the most valuable type-strain genomes for metagenomic binning, comparative biology and taxonomic classification.</title>
        <authorList>
            <person name="Goeker M."/>
        </authorList>
    </citation>
    <scope>NUCLEOTIDE SEQUENCE [LARGE SCALE GENOMIC DNA]</scope>
    <source>
        <strain evidence="2 3">DSM 2781</strain>
    </source>
</reference>
<dbReference type="Pfam" id="PF12708">
    <property type="entry name" value="Pect-lyase_RHGA_epim"/>
    <property type="match status" value="1"/>
</dbReference>
<evidence type="ECO:0000313" key="2">
    <source>
        <dbReference type="EMBL" id="TCP22839.1"/>
    </source>
</evidence>
<dbReference type="OrthoDB" id="7749009at2"/>
<dbReference type="AlphaFoldDB" id="A0A4R2NME9"/>
<dbReference type="RefSeq" id="WP_132602909.1">
    <property type="nucleotide sequence ID" value="NZ_NRRP01000026.1"/>
</dbReference>
<dbReference type="EMBL" id="SLXL01000005">
    <property type="protein sequence ID" value="TCP22839.1"/>
    <property type="molecule type" value="Genomic_DNA"/>
</dbReference>
<dbReference type="GO" id="GO:0016829">
    <property type="term" value="F:lyase activity"/>
    <property type="evidence" value="ECO:0007669"/>
    <property type="project" value="UniProtKB-KW"/>
</dbReference>
<evidence type="ECO:0000259" key="1">
    <source>
        <dbReference type="Pfam" id="PF12708"/>
    </source>
</evidence>
<evidence type="ECO:0000313" key="3">
    <source>
        <dbReference type="Proteomes" id="UP000295733"/>
    </source>
</evidence>